<gene>
    <name evidence="2" type="ORF">ABNN70_06040</name>
</gene>
<evidence type="ECO:0000313" key="2">
    <source>
        <dbReference type="EMBL" id="XCJ18018.1"/>
    </source>
</evidence>
<name>A0AAU8IJ38_9BACL</name>
<dbReference type="RefSeq" id="WP_353949102.1">
    <property type="nucleotide sequence ID" value="NZ_CP159510.1"/>
</dbReference>
<dbReference type="EMBL" id="CP159510">
    <property type="protein sequence ID" value="XCJ18018.1"/>
    <property type="molecule type" value="Genomic_DNA"/>
</dbReference>
<accession>A0AAU8IJ38</accession>
<reference evidence="2" key="1">
    <citation type="submission" date="2024-06" db="EMBL/GenBank/DDBJ databases">
        <authorList>
            <person name="Fan A."/>
            <person name="Zhang F.Y."/>
            <person name="Zhang L."/>
        </authorList>
    </citation>
    <scope>NUCLEOTIDE SEQUENCE</scope>
    <source>
        <strain evidence="2">Y61</strain>
    </source>
</reference>
<evidence type="ECO:0000256" key="1">
    <source>
        <dbReference type="SAM" id="MobiDB-lite"/>
    </source>
</evidence>
<dbReference type="AlphaFoldDB" id="A0AAU8IJ38"/>
<organism evidence="2">
    <name type="scientific">Sporolactobacillus sp. Y61</name>
    <dbReference type="NCBI Taxonomy" id="3160863"/>
    <lineage>
        <taxon>Bacteria</taxon>
        <taxon>Bacillati</taxon>
        <taxon>Bacillota</taxon>
        <taxon>Bacilli</taxon>
        <taxon>Bacillales</taxon>
        <taxon>Sporolactobacillaceae</taxon>
        <taxon>Sporolactobacillus</taxon>
    </lineage>
</organism>
<sequence length="75" mass="8917">MTIRQPTEKEMLIQDILDLTDEQAKGFRKQLNEYRKSLLPYEDEILTKEEEQALKESEKGNAKKYSYDEIFGKDD</sequence>
<proteinExistence type="predicted"/>
<protein>
    <submittedName>
        <fullName evidence="2">Uncharacterized protein</fullName>
    </submittedName>
</protein>
<feature type="region of interest" description="Disordered" evidence="1">
    <location>
        <begin position="52"/>
        <end position="75"/>
    </location>
</feature>